<evidence type="ECO:0000313" key="2">
    <source>
        <dbReference type="EMBL" id="GJT62780.1"/>
    </source>
</evidence>
<reference evidence="2" key="2">
    <citation type="submission" date="2022-01" db="EMBL/GenBank/DDBJ databases">
        <authorList>
            <person name="Yamashiro T."/>
            <person name="Shiraishi A."/>
            <person name="Satake H."/>
            <person name="Nakayama K."/>
        </authorList>
    </citation>
    <scope>NUCLEOTIDE SEQUENCE</scope>
</reference>
<reference evidence="2" key="1">
    <citation type="journal article" date="2022" name="Int. J. Mol. Sci.">
        <title>Draft Genome of Tanacetum Coccineum: Genomic Comparison of Closely Related Tanacetum-Family Plants.</title>
        <authorList>
            <person name="Yamashiro T."/>
            <person name="Shiraishi A."/>
            <person name="Nakayama K."/>
            <person name="Satake H."/>
        </authorList>
    </citation>
    <scope>NUCLEOTIDE SEQUENCE</scope>
</reference>
<evidence type="ECO:0000313" key="3">
    <source>
        <dbReference type="Proteomes" id="UP001151760"/>
    </source>
</evidence>
<protein>
    <submittedName>
        <fullName evidence="2">Uncharacterized protein</fullName>
    </submittedName>
</protein>
<comment type="caution">
    <text evidence="2">The sequence shown here is derived from an EMBL/GenBank/DDBJ whole genome shotgun (WGS) entry which is preliminary data.</text>
</comment>
<sequence length="344" mass="37976">MAISVILVSSYSSKESVGTSTRRVILFGIIPTTIPDTTPSVISPTTHIDTTLIPTILPTIPPSPDYTPASLDYSPTLDTEFDPSEDPSSDHIPPLPATSPFLSLTDDSLDSDTLDTPPLPTHGRPFTETTLSTQSSHVASGVLRHHFSSDDSSSSSLSKTSLDSSADALSNSASSHSSSDHSSPTQFTLMILLLRALHRKRKIPTASVLFLHLTGALSYARANLLPSPKSRSRHNRDLNLDMVLMFRGVMVLILTLRSCRRLTSVSLMQMLLEIEGLIARMVIKSVQRDQGYGIVVTGQQSTTMLERIRELEQDNIRLRDMMDVANQRVARSQRWELRVQREMR</sequence>
<proteinExistence type="predicted"/>
<name>A0ABQ5FHE9_9ASTR</name>
<dbReference type="EMBL" id="BQNB010017404">
    <property type="protein sequence ID" value="GJT62780.1"/>
    <property type="molecule type" value="Genomic_DNA"/>
</dbReference>
<gene>
    <name evidence="2" type="ORF">Tco_1006313</name>
</gene>
<feature type="region of interest" description="Disordered" evidence="1">
    <location>
        <begin position="59"/>
        <end position="183"/>
    </location>
</feature>
<feature type="compositionally biased region" description="Polar residues" evidence="1">
    <location>
        <begin position="127"/>
        <end position="138"/>
    </location>
</feature>
<organism evidence="2 3">
    <name type="scientific">Tanacetum coccineum</name>
    <dbReference type="NCBI Taxonomy" id="301880"/>
    <lineage>
        <taxon>Eukaryota</taxon>
        <taxon>Viridiplantae</taxon>
        <taxon>Streptophyta</taxon>
        <taxon>Embryophyta</taxon>
        <taxon>Tracheophyta</taxon>
        <taxon>Spermatophyta</taxon>
        <taxon>Magnoliopsida</taxon>
        <taxon>eudicotyledons</taxon>
        <taxon>Gunneridae</taxon>
        <taxon>Pentapetalae</taxon>
        <taxon>asterids</taxon>
        <taxon>campanulids</taxon>
        <taxon>Asterales</taxon>
        <taxon>Asteraceae</taxon>
        <taxon>Asteroideae</taxon>
        <taxon>Anthemideae</taxon>
        <taxon>Anthemidinae</taxon>
        <taxon>Tanacetum</taxon>
    </lineage>
</organism>
<accession>A0ABQ5FHE9</accession>
<feature type="compositionally biased region" description="Low complexity" evidence="1">
    <location>
        <begin position="150"/>
        <end position="183"/>
    </location>
</feature>
<evidence type="ECO:0000256" key="1">
    <source>
        <dbReference type="SAM" id="MobiDB-lite"/>
    </source>
</evidence>
<dbReference type="Proteomes" id="UP001151760">
    <property type="component" value="Unassembled WGS sequence"/>
</dbReference>
<keyword evidence="3" id="KW-1185">Reference proteome</keyword>